<keyword evidence="11" id="KW-1185">Reference proteome</keyword>
<dbReference type="InterPro" id="IPR001810">
    <property type="entry name" value="F-box_dom"/>
</dbReference>
<dbReference type="PRINTS" id="PR00385">
    <property type="entry name" value="P450"/>
</dbReference>
<dbReference type="Pfam" id="PF12937">
    <property type="entry name" value="F-box-like"/>
    <property type="match status" value="1"/>
</dbReference>
<evidence type="ECO:0000313" key="11">
    <source>
        <dbReference type="Proteomes" id="UP000019462"/>
    </source>
</evidence>
<evidence type="ECO:0000256" key="5">
    <source>
        <dbReference type="ARBA" id="ARBA00023004"/>
    </source>
</evidence>
<dbReference type="InterPro" id="IPR032675">
    <property type="entry name" value="LRR_dom_sf"/>
</dbReference>
<dbReference type="PROSITE" id="PS00086">
    <property type="entry name" value="CYTOCHROME_P450"/>
    <property type="match status" value="1"/>
</dbReference>
<feature type="domain" description="F-box" evidence="9">
    <location>
        <begin position="439"/>
        <end position="487"/>
    </location>
</feature>
<protein>
    <recommendedName>
        <fullName evidence="9">F-box domain-containing protein</fullName>
    </recommendedName>
</protein>
<dbReference type="OrthoDB" id="2543194at2759"/>
<dbReference type="HOGENOM" id="CLU_244858_0_0_1"/>
<keyword evidence="6" id="KW-0503">Monooxygenase</keyword>
<dbReference type="InterPro" id="IPR036396">
    <property type="entry name" value="Cyt_P450_sf"/>
</dbReference>
<dbReference type="SUPFAM" id="SSF48264">
    <property type="entry name" value="Cytochrome P450"/>
    <property type="match status" value="1"/>
</dbReference>
<keyword evidence="7" id="KW-0349">Heme</keyword>
<gene>
    <name evidence="10" type="ORF">PaG_04053</name>
</gene>
<dbReference type="PANTHER" id="PTHR24305">
    <property type="entry name" value="CYTOCHROME P450"/>
    <property type="match status" value="1"/>
</dbReference>
<evidence type="ECO:0000256" key="7">
    <source>
        <dbReference type="PIRSR" id="PIRSR602401-1"/>
    </source>
</evidence>
<feature type="compositionally biased region" description="Basic residues" evidence="8">
    <location>
        <begin position="877"/>
        <end position="886"/>
    </location>
</feature>
<evidence type="ECO:0000256" key="8">
    <source>
        <dbReference type="SAM" id="MobiDB-lite"/>
    </source>
</evidence>
<feature type="binding site" description="axial binding residue" evidence="7">
    <location>
        <position position="1519"/>
    </location>
    <ligand>
        <name>heme</name>
        <dbReference type="ChEBI" id="CHEBI:30413"/>
    </ligand>
    <ligandPart>
        <name>Fe</name>
        <dbReference type="ChEBI" id="CHEBI:18248"/>
    </ligandPart>
</feature>
<dbReference type="Pfam" id="PF00067">
    <property type="entry name" value="p450"/>
    <property type="match status" value="1"/>
</dbReference>
<dbReference type="InterPro" id="IPR017972">
    <property type="entry name" value="Cyt_P450_CS"/>
</dbReference>
<organism evidence="10 11">
    <name type="scientific">Moesziomyces aphidis</name>
    <name type="common">Pseudozyma aphidis</name>
    <dbReference type="NCBI Taxonomy" id="84754"/>
    <lineage>
        <taxon>Eukaryota</taxon>
        <taxon>Fungi</taxon>
        <taxon>Dikarya</taxon>
        <taxon>Basidiomycota</taxon>
        <taxon>Ustilaginomycotina</taxon>
        <taxon>Ustilaginomycetes</taxon>
        <taxon>Ustilaginales</taxon>
        <taxon>Ustilaginaceae</taxon>
        <taxon>Moesziomyces</taxon>
    </lineage>
</organism>
<dbReference type="InterPro" id="IPR050121">
    <property type="entry name" value="Cytochrome_P450_monoxygenase"/>
</dbReference>
<evidence type="ECO:0000259" key="9">
    <source>
        <dbReference type="PROSITE" id="PS50181"/>
    </source>
</evidence>
<dbReference type="GO" id="GO:0004497">
    <property type="term" value="F:monooxygenase activity"/>
    <property type="evidence" value="ECO:0007669"/>
    <property type="project" value="UniProtKB-KW"/>
</dbReference>
<comment type="similarity">
    <text evidence="2">Belongs to the cytochrome P450 family.</text>
</comment>
<evidence type="ECO:0000256" key="3">
    <source>
        <dbReference type="ARBA" id="ARBA00022723"/>
    </source>
</evidence>
<dbReference type="InterPro" id="IPR002401">
    <property type="entry name" value="Cyt_P450_E_grp-I"/>
</dbReference>
<comment type="cofactor">
    <cofactor evidence="1 7">
        <name>heme</name>
        <dbReference type="ChEBI" id="CHEBI:30413"/>
    </cofactor>
</comment>
<feature type="region of interest" description="Disordered" evidence="8">
    <location>
        <begin position="377"/>
        <end position="437"/>
    </location>
</feature>
<dbReference type="EMBL" id="AWNI01000013">
    <property type="protein sequence ID" value="ETS61939.1"/>
    <property type="molecule type" value="Genomic_DNA"/>
</dbReference>
<dbReference type="GO" id="GO:0005506">
    <property type="term" value="F:iron ion binding"/>
    <property type="evidence" value="ECO:0007669"/>
    <property type="project" value="InterPro"/>
</dbReference>
<evidence type="ECO:0000256" key="6">
    <source>
        <dbReference type="ARBA" id="ARBA00023033"/>
    </source>
</evidence>
<dbReference type="PRINTS" id="PR00463">
    <property type="entry name" value="EP450I"/>
</dbReference>
<dbReference type="CDD" id="cd11061">
    <property type="entry name" value="CYP67-like"/>
    <property type="match status" value="1"/>
</dbReference>
<accession>W3VK71</accession>
<feature type="region of interest" description="Disordered" evidence="8">
    <location>
        <begin position="865"/>
        <end position="903"/>
    </location>
</feature>
<evidence type="ECO:0000313" key="10">
    <source>
        <dbReference type="EMBL" id="ETS61939.1"/>
    </source>
</evidence>
<dbReference type="GO" id="GO:0020037">
    <property type="term" value="F:heme binding"/>
    <property type="evidence" value="ECO:0007669"/>
    <property type="project" value="InterPro"/>
</dbReference>
<dbReference type="Proteomes" id="UP000019462">
    <property type="component" value="Unassembled WGS sequence"/>
</dbReference>
<proteinExistence type="inferred from homology"/>
<dbReference type="Gene3D" id="3.80.10.10">
    <property type="entry name" value="Ribonuclease Inhibitor"/>
    <property type="match status" value="1"/>
</dbReference>
<comment type="caution">
    <text evidence="10">The sequence shown here is derived from an EMBL/GenBank/DDBJ whole genome shotgun (WGS) entry which is preliminary data.</text>
</comment>
<keyword evidence="5 7" id="KW-0408">Iron</keyword>
<feature type="compositionally biased region" description="Polar residues" evidence="8">
    <location>
        <begin position="420"/>
        <end position="437"/>
    </location>
</feature>
<reference evidence="10 11" key="1">
    <citation type="journal article" date="2014" name="Genome Announc.">
        <title>Genome sequence of the basidiomycetous fungus Pseudozyma aphidis DSM70725, an efficient producer of biosurfactant mannosylerythritol lipids.</title>
        <authorList>
            <person name="Lorenz S."/>
            <person name="Guenther M."/>
            <person name="Grumaz C."/>
            <person name="Rupp S."/>
            <person name="Zibek S."/>
            <person name="Sohn K."/>
        </authorList>
    </citation>
    <scope>NUCLEOTIDE SEQUENCE [LARGE SCALE GENOMIC DNA]</scope>
    <source>
        <strain evidence="11">ATCC 32657 / CBS 517.83 / DSM 70725 / JCM 10318 / NBRC 10182 / NRRL Y-7954 / St-0401</strain>
    </source>
</reference>
<keyword evidence="3 7" id="KW-0479">Metal-binding</keyword>
<dbReference type="Gene3D" id="1.10.630.10">
    <property type="entry name" value="Cytochrome P450"/>
    <property type="match status" value="1"/>
</dbReference>
<dbReference type="PROSITE" id="PS50181">
    <property type="entry name" value="FBOX"/>
    <property type="match status" value="1"/>
</dbReference>
<dbReference type="GO" id="GO:0016705">
    <property type="term" value="F:oxidoreductase activity, acting on paired donors, with incorporation or reduction of molecular oxygen"/>
    <property type="evidence" value="ECO:0007669"/>
    <property type="project" value="InterPro"/>
</dbReference>
<dbReference type="InterPro" id="IPR001128">
    <property type="entry name" value="Cyt_P450"/>
</dbReference>
<evidence type="ECO:0000256" key="2">
    <source>
        <dbReference type="ARBA" id="ARBA00010617"/>
    </source>
</evidence>
<sequence>MRLLPQPSYSHIFSSPRALALALGRAALKSERHGQPVRLHGRQRLEAQAQSAAPVCRLTPTALHLRAGRPSSFLLGAAALRVELDSAKVQRRPSTYLRRHFARRCVLPSVHNIHIPPRPSGSTAVSLPCAIPVMPASDGEHDPYSSDLDDTISFFDHETDLLSFTDFEDYEICRDYLDEKLYHLEGLVAESEDYLREVRWEFEAYDPPATRGEKAHLTRISNKTDKARKRLESFKTTKSTLLQQLVEFEGAHSLRLEMAEDQAAEERRMEEIASLPQLSSLALEASGTPDLQAAWDRKDHEMLVQLASTLIEDASGAPGRDDLDGIRHLCTGLRLRFKAYTAMRLYSLAVGDASRLLDLLTTYGADVQADDDLEVASTAGTQSEPVARRRSARLSQPRGQKRSATPKASGGHQNKRSRLVRSSQCQPQPEPTSGNDGETISILYFPVELILMIANHLSITDRLHLANTCHDWRRIPQLWQSLNFRRTKSTGKDGWHYDTVQACVTAIEICQRRSHGTLTCVKLQGFVTSSAVGPILDVLQLSSATLQHVAIPTLDQKLCFDRLYYRCPNLTGIDVRFACTSEATLVIQDPNRVTSPFQSDTLPFQLRSFYSRSDLPYGPLTSHMEGLQVVHCMAYKRQKKLSFVDGLLRAAPTLVEWWDDVGADWYRSVINLGDYGIERLAVSPLVFPKLRRLNALWSEIFIDCEFPALREARINSMRGPSTLDPSTSTTFSRAAAIITASPLLKKLEILLPPGFSAQRQIYVAISKLRHLEELTLCTTDSSLSLRPLLDAEEELATPKSAAQETMPALQTLRIILKTCGRGNDTLVNELVELLLIRYYRREGHTYSEAKTKMTQARQAYQAYLSSLNKPPKPPKPPAKKTAKKKKGANDAVEEPLDTKEDVKPPKFTSVLSQLVLPPEKVYERGEMRSWWRKSDTVLSQLIFQIVEAENPKDSGFFRGWGSKTQGMSAVVGRNGMSQWHSALHLSSILALGPQPVMTSTSAPTPSLLVDDRFVLIGTLALASHLLLFRLVDLWPEQIAKLYAGLFALDLTVRYTYLHSGIVATVLATIVDVVAYTVFVLASIGVYRLKFHRIADVPGPKAWALSKWSTFGIDRQGLRPRAVHAAHVEYGDVVRTGPCEVSINSPDAVAAISAAKSECWKGPWYDGAAGGREPHIMRSLINLTDRTEHQRRRKTWDAAFSAKALKGYEGALVNNMEIMLRQLAKRANADEAVDIDDWGMFFAFDMISEVGFGRNLGLLEQGKLSPILEQLEDLMKFQQVVNNRPYMIEVTRQIPTPKGAYAGMVMELLEQRDKDAHGQKADIMQFLYEASAEEESTDKTDSTTYDKYNMRNNHGRRAELAAEARLIIVAGSDTSSTVMAMTLFLLLQHPEVTAQLRAELDRVFGTDYETAVSDFARLDRECALLNAVINESMRLFPPLAGGLQKVNTRDSTVVPLLSGSKMVMPKDVVITIPTWTMQRDARNFSPEPNAFRPERWLQPDKEERFDRRAFVPFSAGATVCVGKLLAYMELRLVIANLVRRFDMRATSDFDPVAFEDGLRDVFVSTRLKKLSVRLADRSSGASQAAAAV</sequence>
<name>W3VK71_MOEAP</name>
<evidence type="ECO:0000256" key="4">
    <source>
        <dbReference type="ARBA" id="ARBA00023002"/>
    </source>
</evidence>
<dbReference type="PANTHER" id="PTHR24305:SF187">
    <property type="entry name" value="P450, PUTATIVE (EUROFUNG)-RELATED"/>
    <property type="match status" value="1"/>
</dbReference>
<keyword evidence="4" id="KW-0560">Oxidoreductase</keyword>
<evidence type="ECO:0000256" key="1">
    <source>
        <dbReference type="ARBA" id="ARBA00001971"/>
    </source>
</evidence>
<dbReference type="SUPFAM" id="SSF81383">
    <property type="entry name" value="F-box domain"/>
    <property type="match status" value="1"/>
</dbReference>
<dbReference type="InterPro" id="IPR036047">
    <property type="entry name" value="F-box-like_dom_sf"/>
</dbReference>